<dbReference type="InterPro" id="IPR008906">
    <property type="entry name" value="HATC_C_dom"/>
</dbReference>
<dbReference type="AlphaFoldDB" id="R7VDU9"/>
<feature type="non-terminal residue" evidence="3">
    <location>
        <position position="1"/>
    </location>
</feature>
<reference evidence="3 5" key="2">
    <citation type="journal article" date="2013" name="Nature">
        <title>Insights into bilaterian evolution from three spiralian genomes.</title>
        <authorList>
            <person name="Simakov O."/>
            <person name="Marletaz F."/>
            <person name="Cho S.J."/>
            <person name="Edsinger-Gonzales E."/>
            <person name="Havlak P."/>
            <person name="Hellsten U."/>
            <person name="Kuo D.H."/>
            <person name="Larsson T."/>
            <person name="Lv J."/>
            <person name="Arendt D."/>
            <person name="Savage R."/>
            <person name="Osoegawa K."/>
            <person name="de Jong P."/>
            <person name="Grimwood J."/>
            <person name="Chapman J.A."/>
            <person name="Shapiro H."/>
            <person name="Aerts A."/>
            <person name="Otillar R.P."/>
            <person name="Terry A.Y."/>
            <person name="Boore J.L."/>
            <person name="Grigoriev I.V."/>
            <person name="Lindberg D.R."/>
            <person name="Seaver E.C."/>
            <person name="Weisblat D.A."/>
            <person name="Putnam N.H."/>
            <person name="Rokhsar D.S."/>
        </authorList>
    </citation>
    <scope>NUCLEOTIDE SEQUENCE</scope>
    <source>
        <strain evidence="3 5">I ESC-2004</strain>
    </source>
</reference>
<evidence type="ECO:0000313" key="5">
    <source>
        <dbReference type="Proteomes" id="UP000014760"/>
    </source>
</evidence>
<reference evidence="4" key="3">
    <citation type="submission" date="2015-06" db="UniProtKB">
        <authorList>
            <consortium name="EnsemblMetazoa"/>
        </authorList>
    </citation>
    <scope>IDENTIFICATION</scope>
</reference>
<dbReference type="HOGENOM" id="CLU_006175_6_2_1"/>
<dbReference type="PANTHER" id="PTHR46289">
    <property type="entry name" value="52 KDA REPRESSOR OF THE INHIBITOR OF THE PROTEIN KINASE-LIKE PROTEIN-RELATED"/>
    <property type="match status" value="1"/>
</dbReference>
<feature type="signal peptide" evidence="1">
    <location>
        <begin position="1"/>
        <end position="29"/>
    </location>
</feature>
<reference evidence="5" key="1">
    <citation type="submission" date="2012-12" db="EMBL/GenBank/DDBJ databases">
        <authorList>
            <person name="Hellsten U."/>
            <person name="Grimwood J."/>
            <person name="Chapman J.A."/>
            <person name="Shapiro H."/>
            <person name="Aerts A."/>
            <person name="Otillar R.P."/>
            <person name="Terry A.Y."/>
            <person name="Boore J.L."/>
            <person name="Simakov O."/>
            <person name="Marletaz F."/>
            <person name="Cho S.-J."/>
            <person name="Edsinger-Gonzales E."/>
            <person name="Havlak P."/>
            <person name="Kuo D.-H."/>
            <person name="Larsson T."/>
            <person name="Lv J."/>
            <person name="Arendt D."/>
            <person name="Savage R."/>
            <person name="Osoegawa K."/>
            <person name="de Jong P."/>
            <person name="Lindberg D.R."/>
            <person name="Seaver E.C."/>
            <person name="Weisblat D.A."/>
            <person name="Putnam N.H."/>
            <person name="Grigoriev I.V."/>
            <person name="Rokhsar D.S."/>
        </authorList>
    </citation>
    <scope>NUCLEOTIDE SEQUENCE</scope>
    <source>
        <strain evidence="5">I ESC-2004</strain>
    </source>
</reference>
<dbReference type="PANTHER" id="PTHR46289:SF16">
    <property type="entry name" value="52 KDA REPRESSOR OF THE INHIBITOR OF THE PROTEIN KINASE"/>
    <property type="match status" value="1"/>
</dbReference>
<keyword evidence="1" id="KW-0732">Signal</keyword>
<feature type="chain" id="PRO_5008788945" description="HAT C-terminal dimerisation domain-containing protein" evidence="1">
    <location>
        <begin position="30"/>
        <end position="92"/>
    </location>
</feature>
<evidence type="ECO:0000313" key="4">
    <source>
        <dbReference type="EnsemblMetazoa" id="CapteP113640"/>
    </source>
</evidence>
<proteinExistence type="predicted"/>
<dbReference type="Proteomes" id="UP000014760">
    <property type="component" value="Unassembled WGS sequence"/>
</dbReference>
<evidence type="ECO:0000256" key="1">
    <source>
        <dbReference type="SAM" id="SignalP"/>
    </source>
</evidence>
<dbReference type="InterPro" id="IPR052958">
    <property type="entry name" value="IFN-induced_PKR_regulator"/>
</dbReference>
<accession>R7VDU9</accession>
<organism evidence="3">
    <name type="scientific">Capitella teleta</name>
    <name type="common">Polychaete worm</name>
    <dbReference type="NCBI Taxonomy" id="283909"/>
    <lineage>
        <taxon>Eukaryota</taxon>
        <taxon>Metazoa</taxon>
        <taxon>Spiralia</taxon>
        <taxon>Lophotrochozoa</taxon>
        <taxon>Annelida</taxon>
        <taxon>Polychaeta</taxon>
        <taxon>Sedentaria</taxon>
        <taxon>Scolecida</taxon>
        <taxon>Capitellidae</taxon>
        <taxon>Capitella</taxon>
    </lineage>
</organism>
<dbReference type="STRING" id="283909.R7VDU9"/>
<dbReference type="EMBL" id="AMQN01004245">
    <property type="status" value="NOT_ANNOTATED_CDS"/>
    <property type="molecule type" value="Genomic_DNA"/>
</dbReference>
<gene>
    <name evidence="3" type="ORF">CAPTEDRAFT_113640</name>
</gene>
<dbReference type="EnsemblMetazoa" id="CapteT113640">
    <property type="protein sequence ID" value="CapteP113640"/>
    <property type="gene ID" value="CapteG113640"/>
</dbReference>
<dbReference type="EMBL" id="KB292985">
    <property type="protein sequence ID" value="ELU16722.1"/>
    <property type="molecule type" value="Genomic_DNA"/>
</dbReference>
<dbReference type="OrthoDB" id="10037933at2759"/>
<dbReference type="OMA" id="HDTHSAE"/>
<dbReference type="GO" id="GO:0046983">
    <property type="term" value="F:protein dimerization activity"/>
    <property type="evidence" value="ECO:0007669"/>
    <property type="project" value="InterPro"/>
</dbReference>
<evidence type="ECO:0000313" key="3">
    <source>
        <dbReference type="EMBL" id="ELU16722.1"/>
    </source>
</evidence>
<sequence>QAIKLCNKVYFPNIFVLLKIACSIPVTSCECERSASRYLRASMGSERLSFLALLHVHYDMHVDLDKVVDIFAHKHPRRLELKFIVTPEPEDT</sequence>
<dbReference type="Pfam" id="PF05699">
    <property type="entry name" value="Dimer_Tnp_hAT"/>
    <property type="match status" value="1"/>
</dbReference>
<feature type="domain" description="HAT C-terminal dimerisation" evidence="2">
    <location>
        <begin position="7"/>
        <end position="60"/>
    </location>
</feature>
<keyword evidence="5" id="KW-1185">Reference proteome</keyword>
<evidence type="ECO:0000259" key="2">
    <source>
        <dbReference type="Pfam" id="PF05699"/>
    </source>
</evidence>
<name>R7VDU9_CAPTE</name>
<protein>
    <recommendedName>
        <fullName evidence="2">HAT C-terminal dimerisation domain-containing protein</fullName>
    </recommendedName>
</protein>